<dbReference type="PATRIC" id="fig|616990.3.peg.1322"/>
<keyword evidence="1" id="KW-0031">Aminopeptidase</keyword>
<evidence type="ECO:0000313" key="1">
    <source>
        <dbReference type="EMBL" id="KRN97657.1"/>
    </source>
</evidence>
<dbReference type="EMBL" id="JQCA01000165">
    <property type="protein sequence ID" value="KRN97657.1"/>
    <property type="molecule type" value="Genomic_DNA"/>
</dbReference>
<dbReference type="STRING" id="616990.IV54_GL001232"/>
<gene>
    <name evidence="1" type="ORF">IV54_GL001232</name>
</gene>
<keyword evidence="1" id="KW-0645">Protease</keyword>
<dbReference type="AlphaFoldDB" id="A0A0R2L763"/>
<organism evidence="1 2">
    <name type="scientific">Levilactobacillus paucivorans</name>
    <dbReference type="NCBI Taxonomy" id="616990"/>
    <lineage>
        <taxon>Bacteria</taxon>
        <taxon>Bacillati</taxon>
        <taxon>Bacillota</taxon>
        <taxon>Bacilli</taxon>
        <taxon>Lactobacillales</taxon>
        <taxon>Lactobacillaceae</taxon>
        <taxon>Levilactobacillus</taxon>
    </lineage>
</organism>
<reference evidence="1 2" key="1">
    <citation type="journal article" date="2015" name="Genome Announc.">
        <title>Expanding the biotechnology potential of lactobacilli through comparative genomics of 213 strains and associated genera.</title>
        <authorList>
            <person name="Sun Z."/>
            <person name="Harris H.M."/>
            <person name="McCann A."/>
            <person name="Guo C."/>
            <person name="Argimon S."/>
            <person name="Zhang W."/>
            <person name="Yang X."/>
            <person name="Jeffery I.B."/>
            <person name="Cooney J.C."/>
            <person name="Kagawa T.F."/>
            <person name="Liu W."/>
            <person name="Song Y."/>
            <person name="Salvetti E."/>
            <person name="Wrobel A."/>
            <person name="Rasinkangas P."/>
            <person name="Parkhill J."/>
            <person name="Rea M.C."/>
            <person name="O'Sullivan O."/>
            <person name="Ritari J."/>
            <person name="Douillard F.P."/>
            <person name="Paul Ross R."/>
            <person name="Yang R."/>
            <person name="Briner A.E."/>
            <person name="Felis G.E."/>
            <person name="de Vos W.M."/>
            <person name="Barrangou R."/>
            <person name="Klaenhammer T.R."/>
            <person name="Caufield P.W."/>
            <person name="Cui Y."/>
            <person name="Zhang H."/>
            <person name="O'Toole P.W."/>
        </authorList>
    </citation>
    <scope>NUCLEOTIDE SEQUENCE [LARGE SCALE GENOMIC DNA]</scope>
    <source>
        <strain evidence="1 2">DSM 22467</strain>
    </source>
</reference>
<dbReference type="Gene3D" id="2.130.10.10">
    <property type="entry name" value="YVTN repeat-like/Quinoprotein amine dehydrogenase"/>
    <property type="match status" value="1"/>
</dbReference>
<name>A0A0R2L763_9LACO</name>
<dbReference type="SUPFAM" id="SSF69304">
    <property type="entry name" value="Tricorn protease N-terminal domain"/>
    <property type="match status" value="1"/>
</dbReference>
<dbReference type="GO" id="GO:0004177">
    <property type="term" value="F:aminopeptidase activity"/>
    <property type="evidence" value="ECO:0007669"/>
    <property type="project" value="UniProtKB-KW"/>
</dbReference>
<dbReference type="Proteomes" id="UP000051906">
    <property type="component" value="Unassembled WGS sequence"/>
</dbReference>
<dbReference type="InterPro" id="IPR015943">
    <property type="entry name" value="WD40/YVTN_repeat-like_dom_sf"/>
</dbReference>
<evidence type="ECO:0000313" key="2">
    <source>
        <dbReference type="Proteomes" id="UP000051906"/>
    </source>
</evidence>
<comment type="caution">
    <text evidence="1">The sequence shown here is derived from an EMBL/GenBank/DDBJ whole genome shotgun (WGS) entry which is preliminary data.</text>
</comment>
<keyword evidence="2" id="KW-1185">Reference proteome</keyword>
<sequence>MPRSGEMTQSVQAQDLFNLKSITQPVVAGDRIFFVENSVDRASNGYRAVVRGVSGGEVWTAGSVGEQNTRPAVAGQRLYFAAKVGQAKPQLFTTSLNGGEALAVTTLMPEQAVSTVLASGDQQTIFFKTTETTEQPKFLNAEDFPQTRHVSRLINKADGHGWLPQHVTYRVWRYRPETDQLREVLSQGTDFDLTSASADGSR</sequence>
<protein>
    <submittedName>
        <fullName evidence="1">Dipeptidyl aminopeptidase acylaminoacyl-peptidase</fullName>
    </submittedName>
</protein>
<keyword evidence="1" id="KW-0378">Hydrolase</keyword>
<proteinExistence type="predicted"/>
<accession>A0A0R2L763</accession>